<dbReference type="EMBL" id="JAPTMU010000013">
    <property type="protein sequence ID" value="KAJ4932950.1"/>
    <property type="molecule type" value="Genomic_DNA"/>
</dbReference>
<sequence length="228" mass="24887">SVLVSSHADQGGPQKGKISSGSTAIFFYLQLDKRTIETGPSGEDTCSDTQWGYCGPSPFKMKGRRDEAGLKWRPTVEAESGTRLVNPWFGKGAMVPLSLSWRPQHRLPVPLARPALLEASLQHFSALALTSHPDHPDSSTLSLGQEGGGRWLGQSPFPTKALSRAPSSVSPDVAPTAAHIPHPMPPHALARTHPHPALSWSTDFRHWPLFLYSIQAEQPQQTQLRITK</sequence>
<keyword evidence="2" id="KW-1185">Reference proteome</keyword>
<evidence type="ECO:0000313" key="2">
    <source>
        <dbReference type="Proteomes" id="UP001219934"/>
    </source>
</evidence>
<accession>A0AAD6AZJ0</accession>
<gene>
    <name evidence="1" type="ORF">JOQ06_029788</name>
</gene>
<dbReference type="AlphaFoldDB" id="A0AAD6AZJ0"/>
<dbReference type="Proteomes" id="UP001219934">
    <property type="component" value="Unassembled WGS sequence"/>
</dbReference>
<proteinExistence type="predicted"/>
<comment type="caution">
    <text evidence="1">The sequence shown here is derived from an EMBL/GenBank/DDBJ whole genome shotgun (WGS) entry which is preliminary data.</text>
</comment>
<reference evidence="1" key="1">
    <citation type="submission" date="2022-11" db="EMBL/GenBank/DDBJ databases">
        <title>Chromosome-level genome of Pogonophryne albipinna.</title>
        <authorList>
            <person name="Jo E."/>
        </authorList>
    </citation>
    <scope>NUCLEOTIDE SEQUENCE</scope>
    <source>
        <strain evidence="1">SGF0006</strain>
        <tissue evidence="1">Muscle</tissue>
    </source>
</reference>
<protein>
    <submittedName>
        <fullName evidence="1">Uncharacterized protein</fullName>
    </submittedName>
</protein>
<feature type="non-terminal residue" evidence="1">
    <location>
        <position position="1"/>
    </location>
</feature>
<feature type="non-terminal residue" evidence="1">
    <location>
        <position position="228"/>
    </location>
</feature>
<evidence type="ECO:0000313" key="1">
    <source>
        <dbReference type="EMBL" id="KAJ4932950.1"/>
    </source>
</evidence>
<organism evidence="1 2">
    <name type="scientific">Pogonophryne albipinna</name>
    <dbReference type="NCBI Taxonomy" id="1090488"/>
    <lineage>
        <taxon>Eukaryota</taxon>
        <taxon>Metazoa</taxon>
        <taxon>Chordata</taxon>
        <taxon>Craniata</taxon>
        <taxon>Vertebrata</taxon>
        <taxon>Euteleostomi</taxon>
        <taxon>Actinopterygii</taxon>
        <taxon>Neopterygii</taxon>
        <taxon>Teleostei</taxon>
        <taxon>Neoteleostei</taxon>
        <taxon>Acanthomorphata</taxon>
        <taxon>Eupercaria</taxon>
        <taxon>Perciformes</taxon>
        <taxon>Notothenioidei</taxon>
        <taxon>Pogonophryne</taxon>
    </lineage>
</organism>
<name>A0AAD6AZJ0_9TELE</name>